<dbReference type="Gene3D" id="3.10.430.100">
    <property type="entry name" value="Ribosomal protein L9, C-terminal domain"/>
    <property type="match status" value="1"/>
</dbReference>
<name>A0A2K2FQG0_9CLOT</name>
<dbReference type="InterPro" id="IPR020070">
    <property type="entry name" value="Ribosomal_bL9_N"/>
</dbReference>
<dbReference type="GO" id="GO:1990904">
    <property type="term" value="C:ribonucleoprotein complex"/>
    <property type="evidence" value="ECO:0007669"/>
    <property type="project" value="UniProtKB-KW"/>
</dbReference>
<evidence type="ECO:0000256" key="4">
    <source>
        <dbReference type="ARBA" id="ARBA00022884"/>
    </source>
</evidence>
<accession>A0A2K2FQG0</accession>
<dbReference type="PROSITE" id="PS00651">
    <property type="entry name" value="RIBOSOMAL_L9"/>
    <property type="match status" value="1"/>
</dbReference>
<dbReference type="FunFam" id="3.10.430.100:FF:000002">
    <property type="entry name" value="50S ribosomal protein L9"/>
    <property type="match status" value="1"/>
</dbReference>
<evidence type="ECO:0000256" key="7">
    <source>
        <dbReference type="ARBA" id="ARBA00035292"/>
    </source>
</evidence>
<evidence type="ECO:0000313" key="11">
    <source>
        <dbReference type="EMBL" id="PNU01009.1"/>
    </source>
</evidence>
<evidence type="ECO:0000256" key="1">
    <source>
        <dbReference type="ARBA" id="ARBA00003058"/>
    </source>
</evidence>
<dbReference type="GO" id="GO:0019843">
    <property type="term" value="F:rRNA binding"/>
    <property type="evidence" value="ECO:0007669"/>
    <property type="project" value="UniProtKB-UniRule"/>
</dbReference>
<comment type="similarity">
    <text evidence="2 8">Belongs to the bacterial ribosomal protein bL9 family.</text>
</comment>
<proteinExistence type="inferred from homology"/>
<keyword evidence="3 8" id="KW-0699">rRNA-binding</keyword>
<dbReference type="HAMAP" id="MF_00503">
    <property type="entry name" value="Ribosomal_bL9"/>
    <property type="match status" value="1"/>
</dbReference>
<keyword evidence="4 8" id="KW-0694">RNA-binding</keyword>
<dbReference type="Pfam" id="PF03948">
    <property type="entry name" value="Ribosomal_L9_C"/>
    <property type="match status" value="1"/>
</dbReference>
<evidence type="ECO:0000256" key="6">
    <source>
        <dbReference type="ARBA" id="ARBA00023274"/>
    </source>
</evidence>
<dbReference type="GO" id="GO:0005840">
    <property type="term" value="C:ribosome"/>
    <property type="evidence" value="ECO:0007669"/>
    <property type="project" value="UniProtKB-KW"/>
</dbReference>
<reference evidence="11 12" key="1">
    <citation type="submission" date="2017-06" db="EMBL/GenBank/DDBJ databases">
        <title>Investigating the central metabolism of Clostridium thermosuccinogenes.</title>
        <authorList>
            <person name="Koendjbiharie J.G."/>
            <person name="van Kranenburg R."/>
        </authorList>
    </citation>
    <scope>NUCLEOTIDE SEQUENCE [LARGE SCALE GENOMIC DNA]</scope>
    <source>
        <strain evidence="11 12">DSM 5806</strain>
    </source>
</reference>
<dbReference type="InterPro" id="IPR000244">
    <property type="entry name" value="Ribosomal_bL9"/>
</dbReference>
<dbReference type="SUPFAM" id="SSF55658">
    <property type="entry name" value="L9 N-domain-like"/>
    <property type="match status" value="1"/>
</dbReference>
<feature type="domain" description="Ribosomal protein L9" evidence="10">
    <location>
        <begin position="13"/>
        <end position="40"/>
    </location>
</feature>
<evidence type="ECO:0000256" key="2">
    <source>
        <dbReference type="ARBA" id="ARBA00010605"/>
    </source>
</evidence>
<dbReference type="NCBIfam" id="TIGR00158">
    <property type="entry name" value="L9"/>
    <property type="match status" value="1"/>
</dbReference>
<dbReference type="PANTHER" id="PTHR21368">
    <property type="entry name" value="50S RIBOSOMAL PROTEIN L9"/>
    <property type="match status" value="1"/>
</dbReference>
<comment type="function">
    <text evidence="1 8">Binds to the 23S rRNA.</text>
</comment>
<evidence type="ECO:0000313" key="12">
    <source>
        <dbReference type="Proteomes" id="UP000236151"/>
    </source>
</evidence>
<dbReference type="OrthoDB" id="9788336at2"/>
<sequence length="148" mass="16560">MKVILKQDVKGLGKSGEMHEVSDGYARNFLLPRGLAVEANATNINEMNVKKEAEKMRKDKELAKAKELAERLKDITVVIKAKAGENGKLFGSITSKEIADRLKSDFKIDIDKRKIHLPDALKSLGTTELDVKLYPEVSAKLKVRIEQE</sequence>
<dbReference type="Gene3D" id="3.40.5.10">
    <property type="entry name" value="Ribosomal protein L9, N-terminal domain"/>
    <property type="match status" value="1"/>
</dbReference>
<evidence type="ECO:0000259" key="10">
    <source>
        <dbReference type="PROSITE" id="PS00651"/>
    </source>
</evidence>
<dbReference type="GO" id="GO:0006412">
    <property type="term" value="P:translation"/>
    <property type="evidence" value="ECO:0007669"/>
    <property type="project" value="UniProtKB-UniRule"/>
</dbReference>
<dbReference type="InterPro" id="IPR036791">
    <property type="entry name" value="Ribosomal_bL9_C_sf"/>
</dbReference>
<keyword evidence="6 8" id="KW-0687">Ribonucleoprotein</keyword>
<dbReference type="EMBL" id="NIOJ01000005">
    <property type="protein sequence ID" value="PNU01009.1"/>
    <property type="molecule type" value="Genomic_DNA"/>
</dbReference>
<dbReference type="InterPro" id="IPR036935">
    <property type="entry name" value="Ribosomal_bL9_N_sf"/>
</dbReference>
<keyword evidence="9" id="KW-0175">Coiled coil</keyword>
<organism evidence="11 12">
    <name type="scientific">Clostridium thermosuccinogenes</name>
    <dbReference type="NCBI Taxonomy" id="84032"/>
    <lineage>
        <taxon>Bacteria</taxon>
        <taxon>Bacillati</taxon>
        <taxon>Bacillota</taxon>
        <taxon>Clostridia</taxon>
        <taxon>Eubacteriales</taxon>
        <taxon>Clostridiaceae</taxon>
        <taxon>Clostridium</taxon>
    </lineage>
</organism>
<dbReference type="GO" id="GO:0003735">
    <property type="term" value="F:structural constituent of ribosome"/>
    <property type="evidence" value="ECO:0007669"/>
    <property type="project" value="InterPro"/>
</dbReference>
<dbReference type="InterPro" id="IPR020069">
    <property type="entry name" value="Ribosomal_bL9_C"/>
</dbReference>
<evidence type="ECO:0000256" key="8">
    <source>
        <dbReference type="HAMAP-Rule" id="MF_00503"/>
    </source>
</evidence>
<comment type="caution">
    <text evidence="11">The sequence shown here is derived from an EMBL/GenBank/DDBJ whole genome shotgun (WGS) entry which is preliminary data.</text>
</comment>
<dbReference type="AlphaFoldDB" id="A0A2K2FQG0"/>
<dbReference type="FunFam" id="3.40.5.10:FF:000002">
    <property type="entry name" value="50S ribosomal protein L9"/>
    <property type="match status" value="1"/>
</dbReference>
<gene>
    <name evidence="8" type="primary">rplI</name>
    <name evidence="11" type="ORF">CDQ84_03800</name>
</gene>
<evidence type="ECO:0000256" key="5">
    <source>
        <dbReference type="ARBA" id="ARBA00022980"/>
    </source>
</evidence>
<keyword evidence="12" id="KW-1185">Reference proteome</keyword>
<dbReference type="KEGG" id="cthd:CDO33_00580"/>
<dbReference type="InterPro" id="IPR009027">
    <property type="entry name" value="Ribosomal_bL9/RNase_H1_N"/>
</dbReference>
<feature type="coiled-coil region" evidence="9">
    <location>
        <begin position="46"/>
        <end position="75"/>
    </location>
</feature>
<keyword evidence="5 8" id="KW-0689">Ribosomal protein</keyword>
<dbReference type="RefSeq" id="WP_103080392.1">
    <property type="nucleotide sequence ID" value="NZ_CP021850.1"/>
</dbReference>
<dbReference type="Proteomes" id="UP000236151">
    <property type="component" value="Unassembled WGS sequence"/>
</dbReference>
<dbReference type="Pfam" id="PF01281">
    <property type="entry name" value="Ribosomal_L9_N"/>
    <property type="match status" value="1"/>
</dbReference>
<dbReference type="InterPro" id="IPR020594">
    <property type="entry name" value="Ribosomal_bL9_bac/chp"/>
</dbReference>
<protein>
    <recommendedName>
        <fullName evidence="7 8">Large ribosomal subunit protein bL9</fullName>
    </recommendedName>
</protein>
<dbReference type="SUPFAM" id="SSF55653">
    <property type="entry name" value="Ribosomal protein L9 C-domain"/>
    <property type="match status" value="1"/>
</dbReference>
<evidence type="ECO:0000256" key="9">
    <source>
        <dbReference type="SAM" id="Coils"/>
    </source>
</evidence>
<evidence type="ECO:0000256" key="3">
    <source>
        <dbReference type="ARBA" id="ARBA00022730"/>
    </source>
</evidence>